<dbReference type="PANTHER" id="PTHR37066">
    <property type="entry name" value="HELICASE-ASSOCIATED"/>
    <property type="match status" value="1"/>
</dbReference>
<dbReference type="OrthoDB" id="93497at2759"/>
<keyword evidence="2" id="KW-1185">Reference proteome</keyword>
<name>A0A8T1X5K6_9STRA</name>
<dbReference type="AlphaFoldDB" id="A0A8T1X5K6"/>
<sequence length="170" mass="19821">MQTYREIHGDLLMQVSFIVPGGDDRWPRATWGYKLGYWASELRRNRDKLLPYQVEDLETLKFSWNAREARWNQYFSPAIQRYKEIHGNSHVPQSFVVPSNDANWPSELAGYRLGQKVNNLRCGDPLGTGESDEAEWQEVELIYKSWMLLETLHDIEDGIEDSDGINDEVN</sequence>
<gene>
    <name evidence="1" type="primary">LPIN1_2</name>
    <name evidence="1" type="ORF">PHYBOEH_005127</name>
</gene>
<proteinExistence type="predicted"/>
<accession>A0A8T1X5K6</accession>
<dbReference type="EMBL" id="JAGDFL010000027">
    <property type="protein sequence ID" value="KAG7400604.1"/>
    <property type="molecule type" value="Genomic_DNA"/>
</dbReference>
<protein>
    <submittedName>
        <fullName evidence="1">Phosphatidate phosphatase lpin1</fullName>
    </submittedName>
</protein>
<evidence type="ECO:0000313" key="2">
    <source>
        <dbReference type="Proteomes" id="UP000693981"/>
    </source>
</evidence>
<dbReference type="Proteomes" id="UP000693981">
    <property type="component" value="Unassembled WGS sequence"/>
</dbReference>
<reference evidence="1" key="1">
    <citation type="submission" date="2021-02" db="EMBL/GenBank/DDBJ databases">
        <authorList>
            <person name="Palmer J.M."/>
        </authorList>
    </citation>
    <scope>NUCLEOTIDE SEQUENCE</scope>
    <source>
        <strain evidence="1">SCRP23</strain>
    </source>
</reference>
<organism evidence="1 2">
    <name type="scientific">Phytophthora boehmeriae</name>
    <dbReference type="NCBI Taxonomy" id="109152"/>
    <lineage>
        <taxon>Eukaryota</taxon>
        <taxon>Sar</taxon>
        <taxon>Stramenopiles</taxon>
        <taxon>Oomycota</taxon>
        <taxon>Peronosporomycetes</taxon>
        <taxon>Peronosporales</taxon>
        <taxon>Peronosporaceae</taxon>
        <taxon>Phytophthora</taxon>
    </lineage>
</organism>
<evidence type="ECO:0000313" key="1">
    <source>
        <dbReference type="EMBL" id="KAG7400604.1"/>
    </source>
</evidence>
<dbReference type="PANTHER" id="PTHR37066:SF1">
    <property type="entry name" value="LNS2_PITP DOMAIN-CONTAINING PROTEIN"/>
    <property type="match status" value="1"/>
</dbReference>
<comment type="caution">
    <text evidence="1">The sequence shown here is derived from an EMBL/GenBank/DDBJ whole genome shotgun (WGS) entry which is preliminary data.</text>
</comment>